<evidence type="ECO:0000313" key="1">
    <source>
        <dbReference type="EMBL" id="QUX26458.1"/>
    </source>
</evidence>
<keyword evidence="2" id="KW-1185">Reference proteome</keyword>
<reference evidence="2" key="1">
    <citation type="submission" date="2021-05" db="EMBL/GenBank/DDBJ databases">
        <title>Direct Submission.</title>
        <authorList>
            <person name="Li K."/>
            <person name="Gao J."/>
        </authorList>
    </citation>
    <scope>NUCLEOTIDE SEQUENCE [LARGE SCALE GENOMIC DNA]</scope>
    <source>
        <strain evidence="2">Mg02</strain>
        <plasmid evidence="2">unnamed4</plasmid>
    </source>
</reference>
<gene>
    <name evidence="1" type="ORF">KGD84_32690</name>
</gene>
<protein>
    <submittedName>
        <fullName evidence="1">Uncharacterized protein</fullName>
    </submittedName>
</protein>
<keyword evidence="1" id="KW-0614">Plasmid</keyword>
<geneLocation type="plasmid" evidence="1 2">
    <name>unnamed4</name>
</geneLocation>
<evidence type="ECO:0000313" key="2">
    <source>
        <dbReference type="Proteomes" id="UP000676079"/>
    </source>
</evidence>
<accession>A0A975KTE9</accession>
<name>A0A975KTE9_9ACTN</name>
<dbReference type="RefSeq" id="WP_220566037.1">
    <property type="nucleotide sequence ID" value="NZ_CP074136.1"/>
</dbReference>
<dbReference type="EMBL" id="CP074136">
    <property type="protein sequence ID" value="QUX26458.1"/>
    <property type="molecule type" value="Genomic_DNA"/>
</dbReference>
<dbReference type="Proteomes" id="UP000676079">
    <property type="component" value="Plasmid unnamed4"/>
</dbReference>
<sequence length="68" mass="7248">MNTETLRHATARTIAAGFLAATEGRHDQARAHADGALLGLVNLSAQGVQVRGLVERVARLDERLTDQG</sequence>
<proteinExistence type="predicted"/>
<organism evidence="1 2">
    <name type="scientific">Nocardiopsis changdeensis</name>
    <dbReference type="NCBI Taxonomy" id="2831969"/>
    <lineage>
        <taxon>Bacteria</taxon>
        <taxon>Bacillati</taxon>
        <taxon>Actinomycetota</taxon>
        <taxon>Actinomycetes</taxon>
        <taxon>Streptosporangiales</taxon>
        <taxon>Nocardiopsidaceae</taxon>
        <taxon>Nocardiopsis</taxon>
    </lineage>
</organism>